<dbReference type="CDD" id="cd06267">
    <property type="entry name" value="PBP1_LacI_sugar_binding-like"/>
    <property type="match status" value="1"/>
</dbReference>
<dbReference type="PANTHER" id="PTHR30146">
    <property type="entry name" value="LACI-RELATED TRANSCRIPTIONAL REPRESSOR"/>
    <property type="match status" value="1"/>
</dbReference>
<keyword evidence="3" id="KW-0804">Transcription</keyword>
<dbReference type="Proteomes" id="UP000295075">
    <property type="component" value="Unassembled WGS sequence"/>
</dbReference>
<dbReference type="InterPro" id="IPR036388">
    <property type="entry name" value="WH-like_DNA-bd_sf"/>
</dbReference>
<evidence type="ECO:0000256" key="2">
    <source>
        <dbReference type="ARBA" id="ARBA00023125"/>
    </source>
</evidence>
<dbReference type="SUPFAM" id="SSF46785">
    <property type="entry name" value="Winged helix' DNA-binding domain"/>
    <property type="match status" value="1"/>
</dbReference>
<dbReference type="SMART" id="SM00345">
    <property type="entry name" value="HTH_GNTR"/>
    <property type="match status" value="1"/>
</dbReference>
<name>A0A4R4PJD3_9ACTN</name>
<dbReference type="InterPro" id="IPR028082">
    <property type="entry name" value="Peripla_BP_I"/>
</dbReference>
<sequence>MTSENGLAEVPRGMKFRALAEQLREQIATGVWTVGGRLPTEPELARSAGVGINTVRRAVDLLIEDDIVQRRQGSGTYVLAQPSGIRLQRRFVGVLVPSTSYFYPKVIEGIERVLSAAGVRVILSSSEYNLEVEAEQTRQLLQAGVDGLLLVPNLHLMDDPGLFFEDLPELPVPYVLIERRPPHPKLDDATPYVCTNHEGGAYAAVRHLTELGHRRIGHLGRLRTGTADAVQAGFDAAIAEFGLPVIPEVNQRREIWSTEGIAEYARTCADNEVSAVFCLGDRDASALVLHARRLGLDVPGDLAIVAYDDEVADLGEVPLTAVSPPKAEVGALAAELLLRRLTQGETAPIHQVQLRPRLVIRASCGAASRELVEM</sequence>
<evidence type="ECO:0000313" key="5">
    <source>
        <dbReference type="EMBL" id="TDC22056.1"/>
    </source>
</evidence>
<keyword evidence="2" id="KW-0238">DNA-binding</keyword>
<dbReference type="PROSITE" id="PS50949">
    <property type="entry name" value="HTH_GNTR"/>
    <property type="match status" value="1"/>
</dbReference>
<gene>
    <name evidence="5" type="ORF">E1261_31860</name>
</gene>
<dbReference type="InterPro" id="IPR036390">
    <property type="entry name" value="WH_DNA-bd_sf"/>
</dbReference>
<keyword evidence="6" id="KW-1185">Reference proteome</keyword>
<dbReference type="Gene3D" id="3.40.50.2300">
    <property type="match status" value="2"/>
</dbReference>
<dbReference type="Pfam" id="PF13377">
    <property type="entry name" value="Peripla_BP_3"/>
    <property type="match status" value="1"/>
</dbReference>
<dbReference type="InterPro" id="IPR046335">
    <property type="entry name" value="LacI/GalR-like_sensor"/>
</dbReference>
<dbReference type="SUPFAM" id="SSF53822">
    <property type="entry name" value="Periplasmic binding protein-like I"/>
    <property type="match status" value="1"/>
</dbReference>
<dbReference type="CDD" id="cd07377">
    <property type="entry name" value="WHTH_GntR"/>
    <property type="match status" value="1"/>
</dbReference>
<dbReference type="GO" id="GO:0003700">
    <property type="term" value="F:DNA-binding transcription factor activity"/>
    <property type="evidence" value="ECO:0007669"/>
    <property type="project" value="InterPro"/>
</dbReference>
<dbReference type="InterPro" id="IPR000524">
    <property type="entry name" value="Tscrpt_reg_HTH_GntR"/>
</dbReference>
<evidence type="ECO:0000259" key="4">
    <source>
        <dbReference type="PROSITE" id="PS50949"/>
    </source>
</evidence>
<dbReference type="EMBL" id="SMKA01000200">
    <property type="protein sequence ID" value="TDC22056.1"/>
    <property type="molecule type" value="Genomic_DNA"/>
</dbReference>
<dbReference type="Pfam" id="PF00392">
    <property type="entry name" value="GntR"/>
    <property type="match status" value="1"/>
</dbReference>
<dbReference type="RefSeq" id="WP_132413138.1">
    <property type="nucleotide sequence ID" value="NZ_SMKA01000200.1"/>
</dbReference>
<proteinExistence type="predicted"/>
<feature type="domain" description="HTH gntR-type" evidence="4">
    <location>
        <begin position="13"/>
        <end position="81"/>
    </location>
</feature>
<dbReference type="OrthoDB" id="3252280at2"/>
<keyword evidence="1" id="KW-0805">Transcription regulation</keyword>
<organism evidence="5 6">
    <name type="scientific">Kribbella albertanoniae</name>
    <dbReference type="NCBI Taxonomy" id="1266829"/>
    <lineage>
        <taxon>Bacteria</taxon>
        <taxon>Bacillati</taxon>
        <taxon>Actinomycetota</taxon>
        <taxon>Actinomycetes</taxon>
        <taxon>Propionibacteriales</taxon>
        <taxon>Kribbellaceae</taxon>
        <taxon>Kribbella</taxon>
    </lineage>
</organism>
<evidence type="ECO:0000256" key="1">
    <source>
        <dbReference type="ARBA" id="ARBA00023015"/>
    </source>
</evidence>
<reference evidence="5 6" key="1">
    <citation type="submission" date="2019-03" db="EMBL/GenBank/DDBJ databases">
        <title>Draft genome sequences of novel Actinobacteria.</title>
        <authorList>
            <person name="Sahin N."/>
            <person name="Ay H."/>
            <person name="Saygin H."/>
        </authorList>
    </citation>
    <scope>NUCLEOTIDE SEQUENCE [LARGE SCALE GENOMIC DNA]</scope>
    <source>
        <strain evidence="5 6">JCM 30547</strain>
    </source>
</reference>
<dbReference type="Gene3D" id="1.10.10.10">
    <property type="entry name" value="Winged helix-like DNA-binding domain superfamily/Winged helix DNA-binding domain"/>
    <property type="match status" value="1"/>
</dbReference>
<evidence type="ECO:0000313" key="6">
    <source>
        <dbReference type="Proteomes" id="UP000295075"/>
    </source>
</evidence>
<dbReference type="AlphaFoldDB" id="A0A4R4PJD3"/>
<dbReference type="PANTHER" id="PTHR30146:SF155">
    <property type="entry name" value="ALANINE RACEMASE"/>
    <property type="match status" value="1"/>
</dbReference>
<accession>A0A4R4PJD3</accession>
<protein>
    <submittedName>
        <fullName evidence="5">LacI family transcriptional regulator</fullName>
    </submittedName>
</protein>
<comment type="caution">
    <text evidence="5">The sequence shown here is derived from an EMBL/GenBank/DDBJ whole genome shotgun (WGS) entry which is preliminary data.</text>
</comment>
<evidence type="ECO:0000256" key="3">
    <source>
        <dbReference type="ARBA" id="ARBA00023163"/>
    </source>
</evidence>
<dbReference type="GO" id="GO:0000976">
    <property type="term" value="F:transcription cis-regulatory region binding"/>
    <property type="evidence" value="ECO:0007669"/>
    <property type="project" value="TreeGrafter"/>
</dbReference>